<name>A0A7W6BVG2_9SPHN</name>
<keyword evidence="2" id="KW-1185">Reference proteome</keyword>
<sequence length="165" mass="18281">MVDTKVPSSTRPRVMRAAPKDRWRRVFLDALAATSNVTASAKMANVPTSKAYDARRKDAAFYRAWQEALCEGYEHLEMALLHRLREGEVKAAPGAKRGVRVFDNATALRLLIAHRDSVSRQQAIRGNEDAQAVIAEINARIMKLRKPAELEAPATIEAAAEPCDD</sequence>
<evidence type="ECO:0008006" key="3">
    <source>
        <dbReference type="Google" id="ProtNLM"/>
    </source>
</evidence>
<evidence type="ECO:0000313" key="2">
    <source>
        <dbReference type="Proteomes" id="UP000561459"/>
    </source>
</evidence>
<dbReference type="Proteomes" id="UP000561459">
    <property type="component" value="Unassembled WGS sequence"/>
</dbReference>
<comment type="caution">
    <text evidence="1">The sequence shown here is derived from an EMBL/GenBank/DDBJ whole genome shotgun (WGS) entry which is preliminary data.</text>
</comment>
<organism evidence="1 2">
    <name type="scientific">Novosphingobium fluoreni</name>
    <dbReference type="NCBI Taxonomy" id="1391222"/>
    <lineage>
        <taxon>Bacteria</taxon>
        <taxon>Pseudomonadati</taxon>
        <taxon>Pseudomonadota</taxon>
        <taxon>Alphaproteobacteria</taxon>
        <taxon>Sphingomonadales</taxon>
        <taxon>Sphingomonadaceae</taxon>
        <taxon>Novosphingobium</taxon>
    </lineage>
</organism>
<evidence type="ECO:0000313" key="1">
    <source>
        <dbReference type="EMBL" id="MBB3938663.1"/>
    </source>
</evidence>
<dbReference type="RefSeq" id="WP_183615564.1">
    <property type="nucleotide sequence ID" value="NZ_JACIDY010000001.1"/>
</dbReference>
<proteinExistence type="predicted"/>
<gene>
    <name evidence="1" type="ORF">GGR39_000292</name>
</gene>
<reference evidence="1 2" key="1">
    <citation type="submission" date="2020-08" db="EMBL/GenBank/DDBJ databases">
        <title>Genomic Encyclopedia of Type Strains, Phase IV (KMG-IV): sequencing the most valuable type-strain genomes for metagenomic binning, comparative biology and taxonomic classification.</title>
        <authorList>
            <person name="Goeker M."/>
        </authorList>
    </citation>
    <scope>NUCLEOTIDE SEQUENCE [LARGE SCALE GENOMIC DNA]</scope>
    <source>
        <strain evidence="1 2">DSM 27568</strain>
    </source>
</reference>
<protein>
    <recommendedName>
        <fullName evidence="3">Terminase small subunit</fullName>
    </recommendedName>
</protein>
<accession>A0A7W6BVG2</accession>
<dbReference type="AlphaFoldDB" id="A0A7W6BVG2"/>
<dbReference type="EMBL" id="JACIDY010000001">
    <property type="protein sequence ID" value="MBB3938663.1"/>
    <property type="molecule type" value="Genomic_DNA"/>
</dbReference>